<dbReference type="Gene3D" id="3.40.50.150">
    <property type="entry name" value="Vaccinia Virus protein VP39"/>
    <property type="match status" value="1"/>
</dbReference>
<dbReference type="GO" id="GO:0032259">
    <property type="term" value="P:methylation"/>
    <property type="evidence" value="ECO:0007669"/>
    <property type="project" value="UniProtKB-KW"/>
</dbReference>
<dbReference type="Pfam" id="PF04072">
    <property type="entry name" value="LCM"/>
    <property type="match status" value="1"/>
</dbReference>
<dbReference type="SUPFAM" id="SSF53335">
    <property type="entry name" value="S-adenosyl-L-methionine-dependent methyltransferases"/>
    <property type="match status" value="1"/>
</dbReference>
<keyword evidence="2 3" id="KW-0808">Transferase</keyword>
<dbReference type="PIRSF" id="PIRSF028177">
    <property type="entry name" value="Polyketide_synth_Omtfrase_TcmP"/>
    <property type="match status" value="1"/>
</dbReference>
<dbReference type="AlphaFoldDB" id="A0A7I9ZLZ8"/>
<protein>
    <submittedName>
        <fullName evidence="3">Putative O-methyltransferase Omt</fullName>
    </submittedName>
</protein>
<dbReference type="RefSeq" id="WP_163888571.1">
    <property type="nucleotide sequence ID" value="NZ_BLLB01000002.1"/>
</dbReference>
<evidence type="ECO:0000313" key="4">
    <source>
        <dbReference type="Proteomes" id="UP000465304"/>
    </source>
</evidence>
<organism evidence="3 4">
    <name type="scientific">Mycolicibacterium hippocampi</name>
    <dbReference type="NCBI Taxonomy" id="659824"/>
    <lineage>
        <taxon>Bacteria</taxon>
        <taxon>Bacillati</taxon>
        <taxon>Actinomycetota</taxon>
        <taxon>Actinomycetes</taxon>
        <taxon>Mycobacteriales</taxon>
        <taxon>Mycobacteriaceae</taxon>
        <taxon>Mycolicibacterium</taxon>
    </lineage>
</organism>
<keyword evidence="4" id="KW-1185">Reference proteome</keyword>
<accession>A0A7I9ZLZ8</accession>
<name>A0A7I9ZLZ8_9MYCO</name>
<evidence type="ECO:0000256" key="2">
    <source>
        <dbReference type="ARBA" id="ARBA00022679"/>
    </source>
</evidence>
<evidence type="ECO:0000256" key="1">
    <source>
        <dbReference type="ARBA" id="ARBA00022603"/>
    </source>
</evidence>
<proteinExistence type="predicted"/>
<dbReference type="GO" id="GO:0008168">
    <property type="term" value="F:methyltransferase activity"/>
    <property type="evidence" value="ECO:0007669"/>
    <property type="project" value="UniProtKB-KW"/>
</dbReference>
<keyword evidence="1 3" id="KW-0489">Methyltransferase</keyword>
<evidence type="ECO:0000313" key="3">
    <source>
        <dbReference type="EMBL" id="GFH01849.1"/>
    </source>
</evidence>
<dbReference type="InterPro" id="IPR016874">
    <property type="entry name" value="TcmP-like"/>
</dbReference>
<reference evidence="3 4" key="1">
    <citation type="journal article" date="2019" name="Emerg. Microbes Infect.">
        <title>Comprehensive subspecies identification of 175 nontuberculous mycobacteria species based on 7547 genomic profiles.</title>
        <authorList>
            <person name="Matsumoto Y."/>
            <person name="Kinjo T."/>
            <person name="Motooka D."/>
            <person name="Nabeya D."/>
            <person name="Jung N."/>
            <person name="Uechi K."/>
            <person name="Horii T."/>
            <person name="Iida T."/>
            <person name="Fujita J."/>
            <person name="Nakamura S."/>
        </authorList>
    </citation>
    <scope>NUCLEOTIDE SEQUENCE [LARGE SCALE GENOMIC DNA]</scope>
    <source>
        <strain evidence="3 4">JCM 30996</strain>
    </source>
</reference>
<comment type="caution">
    <text evidence="3">The sequence shown here is derived from an EMBL/GenBank/DDBJ whole genome shotgun (WGS) entry which is preliminary data.</text>
</comment>
<dbReference type="Proteomes" id="UP000465304">
    <property type="component" value="Unassembled WGS sequence"/>
</dbReference>
<sequence>MTATLDDLTPVEKTLLVTLAGRALDARKPRPLLNDQLAADVCDRLGPIGDTVRPSGTVQLATAIRSRMLDRLVTAFIDAHPDAVVVELGCGLETRMHRITPPTTVDWYDLDLDRVIALRRQMIPALERAHPVAASLTEPGWLQDIPRERPVIVVADGVLGFLTEADNRQILNALTEHFTAGGELAFVAYTRVVARLMGSIGELRRVGIPKGFRGFGFDDAHDVERLNPRLTFIEEQLGAAAPEAAHFPWATRMVAKLFARWRAQGRRGVWIVRYRF</sequence>
<dbReference type="EMBL" id="BLLB01000002">
    <property type="protein sequence ID" value="GFH01849.1"/>
    <property type="molecule type" value="Genomic_DNA"/>
</dbReference>
<gene>
    <name evidence="3" type="ORF">MHIP_23320</name>
</gene>
<dbReference type="InterPro" id="IPR007213">
    <property type="entry name" value="Ppm1/Ppm2/Tcmp"/>
</dbReference>
<dbReference type="InterPro" id="IPR029063">
    <property type="entry name" value="SAM-dependent_MTases_sf"/>
</dbReference>
<dbReference type="PANTHER" id="PTHR43619:SF2">
    <property type="entry name" value="S-ADENOSYL-L-METHIONINE-DEPENDENT METHYLTRANSFERASES SUPERFAMILY PROTEIN"/>
    <property type="match status" value="1"/>
</dbReference>
<dbReference type="PANTHER" id="PTHR43619">
    <property type="entry name" value="S-ADENOSYL-L-METHIONINE-DEPENDENT METHYLTRANSFERASE YKTD-RELATED"/>
    <property type="match status" value="1"/>
</dbReference>